<organism evidence="10 11">
    <name type="scientific">Candidatus Niyogibacteria bacterium RIFCSPLOWO2_12_FULL_41_13</name>
    <dbReference type="NCBI Taxonomy" id="1801726"/>
    <lineage>
        <taxon>Bacteria</taxon>
        <taxon>Candidatus Niyogiibacteriota</taxon>
    </lineage>
</organism>
<keyword evidence="8 9" id="KW-0472">Membrane</keyword>
<evidence type="ECO:0000256" key="4">
    <source>
        <dbReference type="ARBA" id="ARBA00022692"/>
    </source>
</evidence>
<keyword evidence="3 9" id="KW-1003">Cell membrane</keyword>
<dbReference type="PANTHER" id="PTHR33910">
    <property type="entry name" value="PROTEIN TRANSLOCASE SUBUNIT SECE"/>
    <property type="match status" value="1"/>
</dbReference>
<proteinExistence type="inferred from homology"/>
<comment type="function">
    <text evidence="9">Essential subunit of the Sec protein translocation channel SecYEG. Clamps together the 2 halves of SecY. May contact the channel plug during translocation.</text>
</comment>
<evidence type="ECO:0000256" key="2">
    <source>
        <dbReference type="ARBA" id="ARBA00022448"/>
    </source>
</evidence>
<evidence type="ECO:0000256" key="9">
    <source>
        <dbReference type="HAMAP-Rule" id="MF_00422"/>
    </source>
</evidence>
<comment type="subunit">
    <text evidence="9">Component of the Sec protein translocase complex. Heterotrimer consisting of SecY, SecE and SecG subunits. The heterotrimers can form oligomers, although 1 heterotrimer is thought to be able to translocate proteins. Interacts with the ribosome. Interacts with SecDF, and other proteins may be involved. Interacts with SecA.</text>
</comment>
<dbReference type="HAMAP" id="MF_00422">
    <property type="entry name" value="SecE"/>
    <property type="match status" value="1"/>
</dbReference>
<accession>A0A1G2F531</accession>
<dbReference type="Proteomes" id="UP000176787">
    <property type="component" value="Unassembled WGS sequence"/>
</dbReference>
<dbReference type="GO" id="GO:0005886">
    <property type="term" value="C:plasma membrane"/>
    <property type="evidence" value="ECO:0007669"/>
    <property type="project" value="UniProtKB-SubCell"/>
</dbReference>
<evidence type="ECO:0000256" key="1">
    <source>
        <dbReference type="ARBA" id="ARBA00004370"/>
    </source>
</evidence>
<dbReference type="AlphaFoldDB" id="A0A1G2F531"/>
<evidence type="ECO:0000256" key="8">
    <source>
        <dbReference type="ARBA" id="ARBA00023136"/>
    </source>
</evidence>
<gene>
    <name evidence="9" type="primary">secE</name>
    <name evidence="10" type="ORF">A3H02_02985</name>
</gene>
<dbReference type="InterPro" id="IPR001901">
    <property type="entry name" value="Translocase_SecE/Sec61-g"/>
</dbReference>
<comment type="similarity">
    <text evidence="9">Belongs to the SecE/SEC61-gamma family.</text>
</comment>
<sequence length="65" mass="7404">MSVFSSIIEYFKASKTELNQVNWPNRKETIKYTILIIAISLAVSAFLGSLDYLFQNLINKFIVGT</sequence>
<dbReference type="GO" id="GO:0006605">
    <property type="term" value="P:protein targeting"/>
    <property type="evidence" value="ECO:0007669"/>
    <property type="project" value="UniProtKB-UniRule"/>
</dbReference>
<comment type="caution">
    <text evidence="10">The sequence shown here is derived from an EMBL/GenBank/DDBJ whole genome shotgun (WGS) entry which is preliminary data.</text>
</comment>
<evidence type="ECO:0000313" key="11">
    <source>
        <dbReference type="Proteomes" id="UP000176787"/>
    </source>
</evidence>
<dbReference type="EMBL" id="MHMS01000003">
    <property type="protein sequence ID" value="OGZ32708.1"/>
    <property type="molecule type" value="Genomic_DNA"/>
</dbReference>
<dbReference type="PANTHER" id="PTHR33910:SF1">
    <property type="entry name" value="PROTEIN TRANSLOCASE SUBUNIT SECE"/>
    <property type="match status" value="1"/>
</dbReference>
<keyword evidence="5 9" id="KW-0653">Protein transport</keyword>
<evidence type="ECO:0000256" key="3">
    <source>
        <dbReference type="ARBA" id="ARBA00022475"/>
    </source>
</evidence>
<name>A0A1G2F531_9BACT</name>
<dbReference type="GO" id="GO:0009306">
    <property type="term" value="P:protein secretion"/>
    <property type="evidence" value="ECO:0007669"/>
    <property type="project" value="UniProtKB-UniRule"/>
</dbReference>
<keyword evidence="4 9" id="KW-0812">Transmembrane</keyword>
<feature type="transmembrane region" description="Helical" evidence="9">
    <location>
        <begin position="32"/>
        <end position="54"/>
    </location>
</feature>
<evidence type="ECO:0000313" key="10">
    <source>
        <dbReference type="EMBL" id="OGZ32708.1"/>
    </source>
</evidence>
<dbReference type="STRING" id="1801726.A3H02_02985"/>
<dbReference type="InterPro" id="IPR005807">
    <property type="entry name" value="SecE_bac"/>
</dbReference>
<evidence type="ECO:0000256" key="6">
    <source>
        <dbReference type="ARBA" id="ARBA00022989"/>
    </source>
</evidence>
<keyword evidence="6 9" id="KW-1133">Transmembrane helix</keyword>
<evidence type="ECO:0000256" key="5">
    <source>
        <dbReference type="ARBA" id="ARBA00022927"/>
    </source>
</evidence>
<reference evidence="10 11" key="1">
    <citation type="journal article" date="2016" name="Nat. Commun.">
        <title>Thousands of microbial genomes shed light on interconnected biogeochemical processes in an aquifer system.</title>
        <authorList>
            <person name="Anantharaman K."/>
            <person name="Brown C.T."/>
            <person name="Hug L.A."/>
            <person name="Sharon I."/>
            <person name="Castelle C.J."/>
            <person name="Probst A.J."/>
            <person name="Thomas B.C."/>
            <person name="Singh A."/>
            <person name="Wilkins M.J."/>
            <person name="Karaoz U."/>
            <person name="Brodie E.L."/>
            <person name="Williams K.H."/>
            <person name="Hubbard S.S."/>
            <person name="Banfield J.F."/>
        </authorList>
    </citation>
    <scope>NUCLEOTIDE SEQUENCE [LARGE SCALE GENOMIC DNA]</scope>
</reference>
<dbReference type="Pfam" id="PF00584">
    <property type="entry name" value="SecE"/>
    <property type="match status" value="1"/>
</dbReference>
<keyword evidence="7 9" id="KW-0811">Translocation</keyword>
<evidence type="ECO:0000256" key="7">
    <source>
        <dbReference type="ARBA" id="ARBA00023010"/>
    </source>
</evidence>
<dbReference type="GO" id="GO:0008320">
    <property type="term" value="F:protein transmembrane transporter activity"/>
    <property type="evidence" value="ECO:0007669"/>
    <property type="project" value="UniProtKB-UniRule"/>
</dbReference>
<comment type="subcellular location">
    <subcellularLocation>
        <location evidence="9">Cell membrane</location>
        <topology evidence="9">Single-pass membrane protein</topology>
    </subcellularLocation>
    <subcellularLocation>
        <location evidence="1">Membrane</location>
    </subcellularLocation>
</comment>
<keyword evidence="2 9" id="KW-0813">Transport</keyword>
<dbReference type="NCBIfam" id="TIGR00964">
    <property type="entry name" value="secE_bact"/>
    <property type="match status" value="1"/>
</dbReference>
<dbReference type="GO" id="GO:0065002">
    <property type="term" value="P:intracellular protein transmembrane transport"/>
    <property type="evidence" value="ECO:0007669"/>
    <property type="project" value="UniProtKB-UniRule"/>
</dbReference>
<dbReference type="Gene3D" id="1.20.5.1030">
    <property type="entry name" value="Preprotein translocase secy subunit"/>
    <property type="match status" value="1"/>
</dbReference>
<dbReference type="GO" id="GO:0043952">
    <property type="term" value="P:protein transport by the Sec complex"/>
    <property type="evidence" value="ECO:0007669"/>
    <property type="project" value="UniProtKB-UniRule"/>
</dbReference>
<dbReference type="InterPro" id="IPR038379">
    <property type="entry name" value="SecE_sf"/>
</dbReference>
<protein>
    <recommendedName>
        <fullName evidence="9">Protein translocase subunit SecE</fullName>
    </recommendedName>
</protein>